<dbReference type="InterPro" id="IPR006675">
    <property type="entry name" value="HDIG_dom"/>
</dbReference>
<organism evidence="2 3">
    <name type="scientific">Kribbella orskensis</name>
    <dbReference type="NCBI Taxonomy" id="2512216"/>
    <lineage>
        <taxon>Bacteria</taxon>
        <taxon>Bacillati</taxon>
        <taxon>Actinomycetota</taxon>
        <taxon>Actinomycetes</taxon>
        <taxon>Propionibacteriales</taxon>
        <taxon>Kribbellaceae</taxon>
        <taxon>Kribbella</taxon>
    </lineage>
</organism>
<proteinExistence type="predicted"/>
<evidence type="ECO:0000313" key="2">
    <source>
        <dbReference type="EMBL" id="TCO11386.1"/>
    </source>
</evidence>
<dbReference type="Gene3D" id="1.10.3210.10">
    <property type="entry name" value="Hypothetical protein af1432"/>
    <property type="match status" value="1"/>
</dbReference>
<evidence type="ECO:0000259" key="1">
    <source>
        <dbReference type="Pfam" id="PF01966"/>
    </source>
</evidence>
<comment type="caution">
    <text evidence="2">The sequence shown here is derived from an EMBL/GenBank/DDBJ whole genome shotgun (WGS) entry which is preliminary data.</text>
</comment>
<dbReference type="CDD" id="cd00077">
    <property type="entry name" value="HDc"/>
    <property type="match status" value="1"/>
</dbReference>
<name>A0ABY2B838_9ACTN</name>
<gene>
    <name evidence="2" type="ORF">EV644_13149</name>
</gene>
<keyword evidence="3" id="KW-1185">Reference proteome</keyword>
<feature type="domain" description="HD" evidence="1">
    <location>
        <begin position="9"/>
        <end position="87"/>
    </location>
</feature>
<sequence>MLCDSLPRRWAHTQGVASRARGLASILGEDAALIESAAWLHDIGYAETIARVGFHPVDGARYLRGETNADEMICRLVAYHTGAEVEAEVRGLPATTSEFQPPPCGHLEALTYCDMTASVDGQVVDIEQRLDEILERYPAEHVVHRSIQKSAPLLRAATHKTVERLQRALSLADRSIEVR</sequence>
<dbReference type="NCBIfam" id="TIGR00277">
    <property type="entry name" value="HDIG"/>
    <property type="match status" value="1"/>
</dbReference>
<dbReference type="Proteomes" id="UP000295818">
    <property type="component" value="Unassembled WGS sequence"/>
</dbReference>
<reference evidence="2 3" key="1">
    <citation type="journal article" date="2015" name="Stand. Genomic Sci.">
        <title>Genomic Encyclopedia of Bacterial and Archaeal Type Strains, Phase III: the genomes of soil and plant-associated and newly described type strains.</title>
        <authorList>
            <person name="Whitman W.B."/>
            <person name="Woyke T."/>
            <person name="Klenk H.P."/>
            <person name="Zhou Y."/>
            <person name="Lilburn T.G."/>
            <person name="Beck B.J."/>
            <person name="De Vos P."/>
            <person name="Vandamme P."/>
            <person name="Eisen J.A."/>
            <person name="Garrity G."/>
            <person name="Hugenholtz P."/>
            <person name="Kyrpides N.C."/>
        </authorList>
    </citation>
    <scope>NUCLEOTIDE SEQUENCE [LARGE SCALE GENOMIC DNA]</scope>
    <source>
        <strain evidence="2 3">VKM Ac-2538</strain>
    </source>
</reference>
<accession>A0ABY2B838</accession>
<dbReference type="EMBL" id="SLWM01000031">
    <property type="protein sequence ID" value="TCO11386.1"/>
    <property type="molecule type" value="Genomic_DNA"/>
</dbReference>
<dbReference type="InterPro" id="IPR006674">
    <property type="entry name" value="HD_domain"/>
</dbReference>
<evidence type="ECO:0000313" key="3">
    <source>
        <dbReference type="Proteomes" id="UP000295818"/>
    </source>
</evidence>
<protein>
    <submittedName>
        <fullName evidence="2">Nucleotidyltransferase with HDIG domain</fullName>
    </submittedName>
</protein>
<dbReference type="InterPro" id="IPR003607">
    <property type="entry name" value="HD/PDEase_dom"/>
</dbReference>
<dbReference type="Pfam" id="PF01966">
    <property type="entry name" value="HD"/>
    <property type="match status" value="1"/>
</dbReference>
<dbReference type="SUPFAM" id="SSF109604">
    <property type="entry name" value="HD-domain/PDEase-like"/>
    <property type="match status" value="1"/>
</dbReference>